<evidence type="ECO:0000256" key="3">
    <source>
        <dbReference type="ARBA" id="ARBA00022475"/>
    </source>
</evidence>
<dbReference type="Proteomes" id="UP000275910">
    <property type="component" value="Unassembled WGS sequence"/>
</dbReference>
<dbReference type="Pfam" id="PF12019">
    <property type="entry name" value="GspH"/>
    <property type="match status" value="1"/>
</dbReference>
<comment type="caution">
    <text evidence="12">The sequence shown here is derived from an EMBL/GenBank/DDBJ whole genome shotgun (WGS) entry which is preliminary data.</text>
</comment>
<comment type="subcellular location">
    <subcellularLocation>
        <location evidence="1">Cell inner membrane</location>
        <topology evidence="1">Single-pass membrane protein</topology>
    </subcellularLocation>
</comment>
<dbReference type="InterPro" id="IPR022346">
    <property type="entry name" value="T2SS_GspH"/>
</dbReference>
<evidence type="ECO:0000256" key="10">
    <source>
        <dbReference type="ARBA" id="ARBA00030775"/>
    </source>
</evidence>
<evidence type="ECO:0000256" key="5">
    <source>
        <dbReference type="ARBA" id="ARBA00022519"/>
    </source>
</evidence>
<gene>
    <name evidence="12" type="ORF">D9T17_10005</name>
</gene>
<reference evidence="12 13" key="1">
    <citation type="submission" date="2018-10" db="EMBL/GenBank/DDBJ databases">
        <title>The genome of Lysobacter enzymogenes OH11.</title>
        <authorList>
            <person name="Liu F."/>
            <person name="Zhao Y."/>
            <person name="Qian G."/>
            <person name="Chen Y."/>
            <person name="Xu H."/>
        </authorList>
    </citation>
    <scope>NUCLEOTIDE SEQUENCE [LARGE SCALE GENOMIC DNA]</scope>
    <source>
        <strain evidence="12 13">OH11</strain>
    </source>
</reference>
<name>A0A3N2RIY9_LYSEN</name>
<proteinExistence type="inferred from homology"/>
<evidence type="ECO:0000256" key="1">
    <source>
        <dbReference type="ARBA" id="ARBA00004377"/>
    </source>
</evidence>
<dbReference type="SUPFAM" id="SSF54523">
    <property type="entry name" value="Pili subunits"/>
    <property type="match status" value="1"/>
</dbReference>
<keyword evidence="3" id="KW-1003">Cell membrane</keyword>
<keyword evidence="6" id="KW-0812">Transmembrane</keyword>
<evidence type="ECO:0000256" key="9">
    <source>
        <dbReference type="ARBA" id="ARBA00025772"/>
    </source>
</evidence>
<evidence type="ECO:0000313" key="12">
    <source>
        <dbReference type="EMBL" id="ROU07286.1"/>
    </source>
</evidence>
<comment type="similarity">
    <text evidence="9">Belongs to the GSP H family.</text>
</comment>
<dbReference type="Gene3D" id="3.55.40.10">
    <property type="entry name" value="minor pseudopilin epsh domain"/>
    <property type="match status" value="1"/>
</dbReference>
<protein>
    <recommendedName>
        <fullName evidence="2">Type II secretion system protein H</fullName>
    </recommendedName>
    <alternativeName>
        <fullName evidence="10">General secretion pathway protein H</fullName>
    </alternativeName>
</protein>
<dbReference type="RefSeq" id="WP_123647279.1">
    <property type="nucleotide sequence ID" value="NZ_RCTY01000023.1"/>
</dbReference>
<dbReference type="InterPro" id="IPR012902">
    <property type="entry name" value="N_methyl_site"/>
</dbReference>
<dbReference type="GO" id="GO:0005886">
    <property type="term" value="C:plasma membrane"/>
    <property type="evidence" value="ECO:0007669"/>
    <property type="project" value="UniProtKB-SubCell"/>
</dbReference>
<keyword evidence="4" id="KW-0488">Methylation</keyword>
<keyword evidence="8" id="KW-0472">Membrane</keyword>
<evidence type="ECO:0000256" key="2">
    <source>
        <dbReference type="ARBA" id="ARBA00021549"/>
    </source>
</evidence>
<evidence type="ECO:0000256" key="7">
    <source>
        <dbReference type="ARBA" id="ARBA00022989"/>
    </source>
</evidence>
<dbReference type="AlphaFoldDB" id="A0A3N2RIY9"/>
<keyword evidence="7" id="KW-1133">Transmembrane helix</keyword>
<evidence type="ECO:0000259" key="11">
    <source>
        <dbReference type="Pfam" id="PF12019"/>
    </source>
</evidence>
<keyword evidence="5" id="KW-0997">Cell inner membrane</keyword>
<sequence>MKRSRGITLLECLSALLIVAVLFAAAPPIIGGAMEKTRMAAVRASLTESVLLAQRTAVASGARSVLCPTGRGAPNCAEGSDWSDGWLAFVDRDGNRAFDPGDTLLNHYPGLPGHLRLRSNSGRPRIVFQPEGDNAGSNLTFTLCGRHSQPLSIVLSNFSRVRAEPAAPAAAGDCAPG</sequence>
<evidence type="ECO:0000256" key="8">
    <source>
        <dbReference type="ARBA" id="ARBA00023136"/>
    </source>
</evidence>
<dbReference type="GO" id="GO:0015628">
    <property type="term" value="P:protein secretion by the type II secretion system"/>
    <property type="evidence" value="ECO:0007669"/>
    <property type="project" value="InterPro"/>
</dbReference>
<evidence type="ECO:0000313" key="13">
    <source>
        <dbReference type="Proteomes" id="UP000275910"/>
    </source>
</evidence>
<accession>A0A3N2RIY9</accession>
<evidence type="ECO:0000256" key="6">
    <source>
        <dbReference type="ARBA" id="ARBA00022692"/>
    </source>
</evidence>
<dbReference type="InterPro" id="IPR045584">
    <property type="entry name" value="Pilin-like"/>
</dbReference>
<feature type="domain" description="General secretion pathway GspH" evidence="11">
    <location>
        <begin position="46"/>
        <end position="156"/>
    </location>
</feature>
<dbReference type="Pfam" id="PF07963">
    <property type="entry name" value="N_methyl"/>
    <property type="match status" value="1"/>
</dbReference>
<evidence type="ECO:0000256" key="4">
    <source>
        <dbReference type="ARBA" id="ARBA00022481"/>
    </source>
</evidence>
<organism evidence="12 13">
    <name type="scientific">Lysobacter enzymogenes</name>
    <dbReference type="NCBI Taxonomy" id="69"/>
    <lineage>
        <taxon>Bacteria</taxon>
        <taxon>Pseudomonadati</taxon>
        <taxon>Pseudomonadota</taxon>
        <taxon>Gammaproteobacteria</taxon>
        <taxon>Lysobacterales</taxon>
        <taxon>Lysobacteraceae</taxon>
        <taxon>Lysobacter</taxon>
    </lineage>
</organism>
<dbReference type="EMBL" id="RCTY01000023">
    <property type="protein sequence ID" value="ROU07286.1"/>
    <property type="molecule type" value="Genomic_DNA"/>
</dbReference>
<dbReference type="GO" id="GO:0015627">
    <property type="term" value="C:type II protein secretion system complex"/>
    <property type="evidence" value="ECO:0007669"/>
    <property type="project" value="InterPro"/>
</dbReference>